<keyword evidence="3" id="KW-0067">ATP-binding</keyword>
<dbReference type="OrthoDB" id="448455at2759"/>
<dbReference type="FunFam" id="1.25.40.20:FF:000526">
    <property type="entry name" value="NACHT and Ankyrin domain protein"/>
    <property type="match status" value="1"/>
</dbReference>
<dbReference type="SUPFAM" id="SSF56112">
    <property type="entry name" value="Protein kinase-like (PK-like)"/>
    <property type="match status" value="1"/>
</dbReference>
<dbReference type="VEuPathDB" id="FungiDB:AFUB_087120"/>
<dbReference type="FunFam" id="3.40.50.300:FF:004585">
    <property type="entry name" value="NACHT and Ankyrin domain protein"/>
    <property type="match status" value="1"/>
</dbReference>
<evidence type="ECO:0000256" key="2">
    <source>
        <dbReference type="PROSITE-ProRule" id="PRU00023"/>
    </source>
</evidence>
<feature type="repeat" description="ANK" evidence="2">
    <location>
        <begin position="796"/>
        <end position="828"/>
    </location>
</feature>
<evidence type="ECO:0000313" key="6">
    <source>
        <dbReference type="Proteomes" id="UP000001699"/>
    </source>
</evidence>
<dbReference type="PROSITE" id="PS00107">
    <property type="entry name" value="PROTEIN_KINASE_ATP"/>
    <property type="match status" value="1"/>
</dbReference>
<keyword evidence="1" id="KW-0677">Repeat</keyword>
<feature type="repeat" description="ANK" evidence="2">
    <location>
        <begin position="829"/>
        <end position="861"/>
    </location>
</feature>
<keyword evidence="2" id="KW-0040">ANK repeat</keyword>
<feature type="domain" description="Protein kinase" evidence="4">
    <location>
        <begin position="1013"/>
        <end position="1286"/>
    </location>
</feature>
<evidence type="ECO:0000256" key="3">
    <source>
        <dbReference type="PROSITE-ProRule" id="PRU10141"/>
    </source>
</evidence>
<dbReference type="InterPro" id="IPR036770">
    <property type="entry name" value="Ankyrin_rpt-contain_sf"/>
</dbReference>
<dbReference type="SUPFAM" id="SSF52540">
    <property type="entry name" value="P-loop containing nucleoside triphosphate hydrolases"/>
    <property type="match status" value="1"/>
</dbReference>
<dbReference type="HOGENOM" id="CLU_268621_0_0_1"/>
<dbReference type="PROSITE" id="PS50297">
    <property type="entry name" value="ANK_REP_REGION"/>
    <property type="match status" value="3"/>
</dbReference>
<dbReference type="Pfam" id="PF12796">
    <property type="entry name" value="Ank_2"/>
    <property type="match status" value="1"/>
</dbReference>
<dbReference type="InterPro" id="IPR000719">
    <property type="entry name" value="Prot_kinase_dom"/>
</dbReference>
<accession>B0YBM0</accession>
<evidence type="ECO:0000259" key="4">
    <source>
        <dbReference type="PROSITE" id="PS50011"/>
    </source>
</evidence>
<keyword evidence="6" id="KW-1185">Reference proteome</keyword>
<dbReference type="Pfam" id="PF00069">
    <property type="entry name" value="Pkinase"/>
    <property type="match status" value="1"/>
</dbReference>
<protein>
    <submittedName>
        <fullName evidence="5">NACHT and Ankyrin domain protein</fullName>
    </submittedName>
</protein>
<evidence type="ECO:0000313" key="5">
    <source>
        <dbReference type="EMBL" id="EDP48001.1"/>
    </source>
</evidence>
<dbReference type="Proteomes" id="UP000001699">
    <property type="component" value="Unassembled WGS sequence"/>
</dbReference>
<dbReference type="SMART" id="SM00248">
    <property type="entry name" value="ANK"/>
    <property type="match status" value="5"/>
</dbReference>
<dbReference type="PANTHER" id="PTHR10039:SF15">
    <property type="entry name" value="NACHT DOMAIN-CONTAINING PROTEIN"/>
    <property type="match status" value="1"/>
</dbReference>
<organism evidence="5 6">
    <name type="scientific">Aspergillus fumigatus (strain CBS 144.89 / FGSC A1163 / CEA10)</name>
    <name type="common">Neosartorya fumigata</name>
    <dbReference type="NCBI Taxonomy" id="451804"/>
    <lineage>
        <taxon>Eukaryota</taxon>
        <taxon>Fungi</taxon>
        <taxon>Dikarya</taxon>
        <taxon>Ascomycota</taxon>
        <taxon>Pezizomycotina</taxon>
        <taxon>Eurotiomycetes</taxon>
        <taxon>Eurotiomycetidae</taxon>
        <taxon>Eurotiales</taxon>
        <taxon>Aspergillaceae</taxon>
        <taxon>Aspergillus</taxon>
        <taxon>Aspergillus subgen. Fumigati</taxon>
    </lineage>
</organism>
<dbReference type="InterPro" id="IPR017441">
    <property type="entry name" value="Protein_kinase_ATP_BS"/>
</dbReference>
<dbReference type="Gene3D" id="1.25.40.20">
    <property type="entry name" value="Ankyrin repeat-containing domain"/>
    <property type="match status" value="1"/>
</dbReference>
<evidence type="ECO:0000256" key="1">
    <source>
        <dbReference type="ARBA" id="ARBA00022737"/>
    </source>
</evidence>
<dbReference type="Gene3D" id="1.10.510.10">
    <property type="entry name" value="Transferase(Phosphotransferase) domain 1"/>
    <property type="match status" value="1"/>
</dbReference>
<dbReference type="InterPro" id="IPR056884">
    <property type="entry name" value="NPHP3-like_N"/>
</dbReference>
<name>B0YBM0_ASPFC</name>
<sequence length="1334" mass="149052">MYGKADCGAKPPRADIYGLQPAAHLPHALEHLTQVFPEQSSFLLITLSSYIHPGTSAAELPCSRNREVVGLRWTPHQFSPSKGHFPRKMSDPLSITASVITVLELAATATNYLRGIRNGDTDRVNLRDELRSTTCLVEMLRDRIEDAEDAATTSGPSRPLYIKALSGPDKPLVQFQRILEDIIKQLSPQSKLRQRSLPMTWPFTKKDIAEKLSCLERLKSHFILVLQNDLAQLTQASYELAQASHERIVDMGQKVAETHLKDHEDEIQRIILWFSTLSFREQHIAILESVQPGTGGWFTKHEALRAWLDGKISMLWCPGLPGAGKTRLMQAPVPLIPNAYTRSMVIDILEHDQSSNSLYTYIYCNYNSRKEQTSAALLSSLVQQVLQHPTRETVPPEVLSLYNSHKKYGTRPTLKELTDLLGKLTSTYESLFVVIDALDECTESEENALRFLSTVRSIGSNVRILCSSRFSTTFEAYFVSTKKVEIFARDEDIRMFLDSEISQQPRLSKHVRADPSLRAEIIDSITEDCRGMFLLAKLHLDSLSTKINRKAVRSALRTLPVTLDDTYSEALQRIYDQPADTAALAETVLLWVICARETLTVMQLQHMYATQELTAGMALGDDDLPDADILTGACSGLIAVDRESQAIHAIHYTVHQYFERSHGQRLMAARLSLTKVSLAYLGLPNFLSGFCESDAAMLQRLTKYPFLEYAAKHWGSDMNLLEADEVLPSLDRLFSNPTVIEMIHQVWSLPTGRYPNWSEEFPRKSQALVLAAAFNLPVVLRHMIANGHKIDDKGTDGETALIRAATFGHTENVRVLLELGAAVNAQDYMGESALQRAARNGHSSVIRVLLDGGACVNSKASNNLTPLMSAVSSGHLDAVRILVEAGAELLVETEWGDSAVSMALRSGQEAIATFLADHGALLPRGQAGRRASIIASRRGLQRLVRRLTVYYEAIAGRPLHRQSSRIMSGLPEIPEIPWERPSYFHTESGERDEVSFAELMEQYDIQTGFHQRYHMMEQIGKGHFATVNLCSNRVTGVLFAVKMFQSHRPPSSSDFESLHYEIQLLRELQKHSHPNLMRMADLFADFEKNRICLVMDLGKEGDLFDLIVAKGKFTETETRVLFTQLLSAIKFLHDRGWVHRDVKPENILVMDKNLTIQLSDFGLAKKLPTDSGSEELTSTLCGTPSYVAPEVLQTSRSRSYGFGVDVWSSGVVLYICLSGFPPFSDELYTEENPYTLAQQIKMGQYHYPSPYWDSVGDPALDLIDAMLTVDVDKRATAEECLAHPWMCKESISPDGATDASMALPLDIRMVQLMPKQVLDSEGSALTTGLQPGTI</sequence>
<dbReference type="EMBL" id="DS499601">
    <property type="protein sequence ID" value="EDP48001.1"/>
    <property type="molecule type" value="Genomic_DNA"/>
</dbReference>
<reference evidence="5 6" key="1">
    <citation type="journal article" date="2008" name="PLoS Genet.">
        <title>Genomic islands in the pathogenic filamentous fungus Aspergillus fumigatus.</title>
        <authorList>
            <person name="Fedorova N.D."/>
            <person name="Khaldi N."/>
            <person name="Joardar V.S."/>
            <person name="Maiti R."/>
            <person name="Amedeo P."/>
            <person name="Anderson M.J."/>
            <person name="Crabtree J."/>
            <person name="Silva J.C."/>
            <person name="Badger J.H."/>
            <person name="Albarraq A."/>
            <person name="Angiuoli S."/>
            <person name="Bussey H."/>
            <person name="Bowyer P."/>
            <person name="Cotty P.J."/>
            <person name="Dyer P.S."/>
            <person name="Egan A."/>
            <person name="Galens K."/>
            <person name="Fraser-Liggett C.M."/>
            <person name="Haas B.J."/>
            <person name="Inman J.M."/>
            <person name="Kent R."/>
            <person name="Lemieux S."/>
            <person name="Malavazi I."/>
            <person name="Orvis J."/>
            <person name="Roemer T."/>
            <person name="Ronning C.M."/>
            <person name="Sundaram J.P."/>
            <person name="Sutton G."/>
            <person name="Turner G."/>
            <person name="Venter J.C."/>
            <person name="White O.R."/>
            <person name="Whitty B.R."/>
            <person name="Youngman P."/>
            <person name="Wolfe K.H."/>
            <person name="Goldman G.H."/>
            <person name="Wortman J.R."/>
            <person name="Jiang B."/>
            <person name="Denning D.W."/>
            <person name="Nierman W.C."/>
        </authorList>
    </citation>
    <scope>NUCLEOTIDE SEQUENCE [LARGE SCALE GENOMIC DNA]</scope>
    <source>
        <strain evidence="6">CBS 144.89 / FGSC A1163 / CEA10</strain>
    </source>
</reference>
<feature type="binding site" evidence="3">
    <location>
        <position position="1042"/>
    </location>
    <ligand>
        <name>ATP</name>
        <dbReference type="ChEBI" id="CHEBI:30616"/>
    </ligand>
</feature>
<dbReference type="FunFam" id="1.10.510.10:FF:001868">
    <property type="entry name" value="NACHT and Ankyrin domain protein"/>
    <property type="match status" value="1"/>
</dbReference>
<feature type="repeat" description="ANK" evidence="2">
    <location>
        <begin position="862"/>
        <end position="894"/>
    </location>
</feature>
<dbReference type="SUPFAM" id="SSF48403">
    <property type="entry name" value="Ankyrin repeat"/>
    <property type="match status" value="1"/>
</dbReference>
<dbReference type="Pfam" id="PF00023">
    <property type="entry name" value="Ank"/>
    <property type="match status" value="1"/>
</dbReference>
<dbReference type="CDD" id="cd05117">
    <property type="entry name" value="STKc_CAMK"/>
    <property type="match status" value="1"/>
</dbReference>
<dbReference type="PhylomeDB" id="B0YBM0"/>
<dbReference type="InterPro" id="IPR002110">
    <property type="entry name" value="Ankyrin_rpt"/>
</dbReference>
<dbReference type="InterPro" id="IPR027417">
    <property type="entry name" value="P-loop_NTPase"/>
</dbReference>
<keyword evidence="3" id="KW-0547">Nucleotide-binding</keyword>
<dbReference type="Gene3D" id="3.40.50.300">
    <property type="entry name" value="P-loop containing nucleotide triphosphate hydrolases"/>
    <property type="match status" value="1"/>
</dbReference>
<dbReference type="Pfam" id="PF24883">
    <property type="entry name" value="NPHP3_N"/>
    <property type="match status" value="1"/>
</dbReference>
<dbReference type="GO" id="GO:0004672">
    <property type="term" value="F:protein kinase activity"/>
    <property type="evidence" value="ECO:0007669"/>
    <property type="project" value="InterPro"/>
</dbReference>
<proteinExistence type="predicted"/>
<dbReference type="SMART" id="SM00220">
    <property type="entry name" value="S_TKc"/>
    <property type="match status" value="1"/>
</dbReference>
<gene>
    <name evidence="5" type="ORF">AFUB_087120</name>
</gene>
<dbReference type="PROSITE" id="PS50011">
    <property type="entry name" value="PROTEIN_KINASE_DOM"/>
    <property type="match status" value="1"/>
</dbReference>
<dbReference type="InterPro" id="IPR011009">
    <property type="entry name" value="Kinase-like_dom_sf"/>
</dbReference>
<dbReference type="GO" id="GO:0005524">
    <property type="term" value="F:ATP binding"/>
    <property type="evidence" value="ECO:0007669"/>
    <property type="project" value="UniProtKB-UniRule"/>
</dbReference>
<dbReference type="PROSITE" id="PS50088">
    <property type="entry name" value="ANK_REPEAT"/>
    <property type="match status" value="3"/>
</dbReference>
<dbReference type="PANTHER" id="PTHR10039">
    <property type="entry name" value="AMELOGENIN"/>
    <property type="match status" value="1"/>
</dbReference>